<name>U4KRS7_9MOLU</name>
<dbReference type="Gene3D" id="3.30.70.580">
    <property type="entry name" value="Pseudouridine synthase I, catalytic domain, N-terminal subdomain"/>
    <property type="match status" value="1"/>
</dbReference>
<sequence>MIEDKVLEKEKHVYYLMNKPTGVVTTVKDEKNRKTVVDLLDEVDKRYRVFPVGRLDFDTAGLLLLTNDGNLNYFLTKPDFGVRKTYLARVEGLVNKHIIRQLKAGVRIENNYLTKKAEARLEEVKVKENSSLVRITITEGKNRQVRQMFEALGYPVKNLTRVEYDFLTLDGVQRGSYRELSIHEVKKLYAHTKKTKI</sequence>
<dbReference type="PANTHER" id="PTHR47683:SF2">
    <property type="entry name" value="RNA-BINDING S4 DOMAIN-CONTAINING PROTEIN"/>
    <property type="match status" value="1"/>
</dbReference>
<reference evidence="5 6" key="1">
    <citation type="journal article" date="2013" name="J. Mol. Microbiol. Biotechnol.">
        <title>Analysis of the Complete Genomes of Acholeplasma brassicae , A. palmae and A. laidlawii and Their Comparison to the Obligate Parasites from ' Candidatus Phytoplasma'.</title>
        <authorList>
            <person name="Kube M."/>
            <person name="Siewert C."/>
            <person name="Migdoll A.M."/>
            <person name="Duduk B."/>
            <person name="Holz S."/>
            <person name="Rabus R."/>
            <person name="Seemuller E."/>
            <person name="Mitrovic J."/>
            <person name="Muller I."/>
            <person name="Buttner C."/>
            <person name="Reinhardt R."/>
        </authorList>
    </citation>
    <scope>NUCLEOTIDE SEQUENCE [LARGE SCALE GENOMIC DNA]</scope>
    <source>
        <strain evidence="6">0502</strain>
    </source>
</reference>
<dbReference type="PROSITE" id="PS01149">
    <property type="entry name" value="PSI_RSU"/>
    <property type="match status" value="1"/>
</dbReference>
<organism evidence="5 6">
    <name type="scientific">Acholeplasma brassicae</name>
    <dbReference type="NCBI Taxonomy" id="61635"/>
    <lineage>
        <taxon>Bacteria</taxon>
        <taxon>Bacillati</taxon>
        <taxon>Mycoplasmatota</taxon>
        <taxon>Mollicutes</taxon>
        <taxon>Acholeplasmatales</taxon>
        <taxon>Acholeplasmataceae</taxon>
        <taxon>Acholeplasma</taxon>
    </lineage>
</organism>
<dbReference type="InterPro" id="IPR020103">
    <property type="entry name" value="PsdUridine_synth_cat_dom_sf"/>
</dbReference>
<dbReference type="InterPro" id="IPR000748">
    <property type="entry name" value="PsdUridine_synth_RsuA/RluB/E/F"/>
</dbReference>
<comment type="similarity">
    <text evidence="1 3">Belongs to the pseudouridine synthase RsuA family.</text>
</comment>
<dbReference type="RefSeq" id="WP_030004885.1">
    <property type="nucleotide sequence ID" value="NC_022549.1"/>
</dbReference>
<gene>
    <name evidence="5" type="primary">rsuA</name>
    <name evidence="5" type="ORF">BN85310020</name>
</gene>
<dbReference type="InterPro" id="IPR020094">
    <property type="entry name" value="TruA/RsuA/RluB/E/F_N"/>
</dbReference>
<dbReference type="GO" id="GO:0009982">
    <property type="term" value="F:pseudouridine synthase activity"/>
    <property type="evidence" value="ECO:0007669"/>
    <property type="project" value="InterPro"/>
</dbReference>
<proteinExistence type="inferred from homology"/>
<dbReference type="GO" id="GO:0001522">
    <property type="term" value="P:pseudouridine synthesis"/>
    <property type="evidence" value="ECO:0007669"/>
    <property type="project" value="InterPro"/>
</dbReference>
<dbReference type="PANTHER" id="PTHR47683">
    <property type="entry name" value="PSEUDOURIDINE SYNTHASE FAMILY PROTEIN-RELATED"/>
    <property type="match status" value="1"/>
</dbReference>
<dbReference type="Gene3D" id="3.30.70.1560">
    <property type="entry name" value="Alpha-L RNA-binding motif"/>
    <property type="match status" value="1"/>
</dbReference>
<protein>
    <recommendedName>
        <fullName evidence="3">Pseudouridine synthase</fullName>
        <ecNumber evidence="3">5.4.99.-</ecNumber>
    </recommendedName>
</protein>
<dbReference type="AlphaFoldDB" id="U4KRS7"/>
<dbReference type="KEGG" id="abra:BN85310020"/>
<evidence type="ECO:0000256" key="1">
    <source>
        <dbReference type="ARBA" id="ARBA00008348"/>
    </source>
</evidence>
<dbReference type="NCBIfam" id="TIGR00093">
    <property type="entry name" value="pseudouridine synthase"/>
    <property type="match status" value="1"/>
</dbReference>
<accession>U4KRS7</accession>
<dbReference type="HOGENOM" id="CLU_024979_1_2_14"/>
<dbReference type="SUPFAM" id="SSF55120">
    <property type="entry name" value="Pseudouridine synthase"/>
    <property type="match status" value="1"/>
</dbReference>
<dbReference type="Pfam" id="PF00849">
    <property type="entry name" value="PseudoU_synth_2"/>
    <property type="match status" value="1"/>
</dbReference>
<dbReference type="CDD" id="cd02870">
    <property type="entry name" value="PseudoU_synth_RsuA_like"/>
    <property type="match status" value="1"/>
</dbReference>
<evidence type="ECO:0000256" key="2">
    <source>
        <dbReference type="ARBA" id="ARBA00023235"/>
    </source>
</evidence>
<dbReference type="GO" id="GO:0003723">
    <property type="term" value="F:RNA binding"/>
    <property type="evidence" value="ECO:0007669"/>
    <property type="project" value="InterPro"/>
</dbReference>
<dbReference type="GO" id="GO:0006364">
    <property type="term" value="P:rRNA processing"/>
    <property type="evidence" value="ECO:0007669"/>
    <property type="project" value="UniProtKB-ARBA"/>
</dbReference>
<evidence type="ECO:0000259" key="4">
    <source>
        <dbReference type="Pfam" id="PF00849"/>
    </source>
</evidence>
<dbReference type="EMBL" id="FO681348">
    <property type="protein sequence ID" value="CCV66023.1"/>
    <property type="molecule type" value="Genomic_DNA"/>
</dbReference>
<dbReference type="GO" id="GO:0005829">
    <property type="term" value="C:cytosol"/>
    <property type="evidence" value="ECO:0007669"/>
    <property type="project" value="UniProtKB-ARBA"/>
</dbReference>
<keyword evidence="2 3" id="KW-0413">Isomerase</keyword>
<dbReference type="Proteomes" id="UP000032737">
    <property type="component" value="Chromosome"/>
</dbReference>
<dbReference type="InterPro" id="IPR006145">
    <property type="entry name" value="PsdUridine_synth_RsuA/RluA"/>
</dbReference>
<feature type="domain" description="Pseudouridine synthase RsuA/RluA-like" evidence="4">
    <location>
        <begin position="14"/>
        <end position="151"/>
    </location>
</feature>
<dbReference type="FunFam" id="3.30.70.1560:FF:000001">
    <property type="entry name" value="Pseudouridine synthase"/>
    <property type="match status" value="1"/>
</dbReference>
<dbReference type="InterPro" id="IPR050343">
    <property type="entry name" value="RsuA_PseudoU_synthase"/>
</dbReference>
<evidence type="ECO:0000256" key="3">
    <source>
        <dbReference type="RuleBase" id="RU003887"/>
    </source>
</evidence>
<dbReference type="InterPro" id="IPR018496">
    <property type="entry name" value="PsdUridine_synth_RsuA/RluB_CS"/>
</dbReference>
<keyword evidence="6" id="KW-1185">Reference proteome</keyword>
<dbReference type="InterPro" id="IPR042092">
    <property type="entry name" value="PsdUridine_s_RsuA/RluB/E/F_cat"/>
</dbReference>
<dbReference type="STRING" id="61635.BN85310020"/>
<dbReference type="GO" id="GO:0140098">
    <property type="term" value="F:catalytic activity, acting on RNA"/>
    <property type="evidence" value="ECO:0007669"/>
    <property type="project" value="UniProtKB-ARBA"/>
</dbReference>
<evidence type="ECO:0000313" key="6">
    <source>
        <dbReference type="Proteomes" id="UP000032737"/>
    </source>
</evidence>
<evidence type="ECO:0000313" key="5">
    <source>
        <dbReference type="EMBL" id="CCV66023.1"/>
    </source>
</evidence>
<dbReference type="EC" id="5.4.99.-" evidence="3"/>